<protein>
    <recommendedName>
        <fullName evidence="4">DUF1570 domain-containing protein</fullName>
    </recommendedName>
</protein>
<sequence>MVLILKIAKRITGCVLSVILIFVIYLFLGGKSGLAAAAVMIAVMFIVILFLLRSFLAQPKDLRNISRLLRLVLFFLLAASSLTGISLANHAMYKVMPVHVLTPWEKTYLYHEALLYKSSGGKSRLNYMSSLQHLSNGKINFYFEEADRKTAQNMILHMDGVTRIMTAMTGEFETVPVTVIFYRNPLIFQQNVPNHHFDSLKGMYVPRERMIHFFIGTSESENEEGLLKRFAHEYSHHMLVAYLESHGLDNRHLPRWFEEGAAEYAAVKSVRLRPPFRPLNIIPFKKIHSMSQWENANRNASPHNPYKQSYYAIDEVIQRNGGRTIGSLMLKSANGNFYEKFETAIGMKIEQFQVEFLKKEMEEFQINNAN</sequence>
<dbReference type="Proteomes" id="UP000215059">
    <property type="component" value="Unassembled WGS sequence"/>
</dbReference>
<reference evidence="2 3" key="1">
    <citation type="submission" date="2017-07" db="EMBL/GenBank/DDBJ databases">
        <title>Fictibacillus sp. nov. GDSW-R2A3 Genome sequencing and assembly.</title>
        <authorList>
            <person name="Mayilraj S."/>
        </authorList>
    </citation>
    <scope>NUCLEOTIDE SEQUENCE [LARGE SCALE GENOMIC DNA]</scope>
    <source>
        <strain evidence="2 3">GDSW-R2A3</strain>
    </source>
</reference>
<evidence type="ECO:0008006" key="4">
    <source>
        <dbReference type="Google" id="ProtNLM"/>
    </source>
</evidence>
<comment type="caution">
    <text evidence="2">The sequence shown here is derived from an EMBL/GenBank/DDBJ whole genome shotgun (WGS) entry which is preliminary data.</text>
</comment>
<organism evidence="2 3">
    <name type="scientific">Fictibacillus aquaticus</name>
    <dbReference type="NCBI Taxonomy" id="2021314"/>
    <lineage>
        <taxon>Bacteria</taxon>
        <taxon>Bacillati</taxon>
        <taxon>Bacillota</taxon>
        <taxon>Bacilli</taxon>
        <taxon>Bacillales</taxon>
        <taxon>Fictibacillaceae</taxon>
        <taxon>Fictibacillus</taxon>
    </lineage>
</organism>
<feature type="transmembrane region" description="Helical" evidence="1">
    <location>
        <begin position="7"/>
        <end position="28"/>
    </location>
</feature>
<evidence type="ECO:0000313" key="2">
    <source>
        <dbReference type="EMBL" id="OYD59166.1"/>
    </source>
</evidence>
<evidence type="ECO:0000313" key="3">
    <source>
        <dbReference type="Proteomes" id="UP000215059"/>
    </source>
</evidence>
<keyword evidence="3" id="KW-1185">Reference proteome</keyword>
<keyword evidence="1" id="KW-0812">Transmembrane</keyword>
<accession>A0A235FCW5</accession>
<gene>
    <name evidence="2" type="ORF">CGZ90_04520</name>
</gene>
<feature type="transmembrane region" description="Helical" evidence="1">
    <location>
        <begin position="68"/>
        <end position="88"/>
    </location>
</feature>
<name>A0A235FCW5_9BACL</name>
<keyword evidence="1" id="KW-0472">Membrane</keyword>
<feature type="transmembrane region" description="Helical" evidence="1">
    <location>
        <begin position="34"/>
        <end position="56"/>
    </location>
</feature>
<dbReference type="RefSeq" id="WP_094251127.1">
    <property type="nucleotide sequence ID" value="NZ_JBHLXL010000001.1"/>
</dbReference>
<dbReference type="EMBL" id="NOII01000001">
    <property type="protein sequence ID" value="OYD59166.1"/>
    <property type="molecule type" value="Genomic_DNA"/>
</dbReference>
<dbReference type="OrthoDB" id="43895at2"/>
<keyword evidence="1" id="KW-1133">Transmembrane helix</keyword>
<evidence type="ECO:0000256" key="1">
    <source>
        <dbReference type="SAM" id="Phobius"/>
    </source>
</evidence>
<proteinExistence type="predicted"/>
<dbReference type="AlphaFoldDB" id="A0A235FCW5"/>